<dbReference type="Pfam" id="PF03417">
    <property type="entry name" value="AAT"/>
    <property type="match status" value="1"/>
</dbReference>
<dbReference type="RefSeq" id="XP_002678986.1">
    <property type="nucleotide sequence ID" value="XM_002678940.1"/>
</dbReference>
<dbReference type="VEuPathDB" id="AmoebaDB:NAEGRDRAFT_65728"/>
<feature type="domain" description="Peptidase C45 hydrolase" evidence="2">
    <location>
        <begin position="164"/>
        <end position="269"/>
    </location>
</feature>
<dbReference type="PANTHER" id="PTHR34180">
    <property type="entry name" value="PEPTIDASE C45"/>
    <property type="match status" value="1"/>
</dbReference>
<dbReference type="AlphaFoldDB" id="D2VA39"/>
<dbReference type="InParanoid" id="D2VA39"/>
<evidence type="ECO:0000256" key="1">
    <source>
        <dbReference type="SAM" id="MobiDB-lite"/>
    </source>
</evidence>
<evidence type="ECO:0000313" key="3">
    <source>
        <dbReference type="EMBL" id="EFC46242.1"/>
    </source>
</evidence>
<dbReference type="NCBIfam" id="NF040521">
    <property type="entry name" value="C45_proenzyme"/>
    <property type="match status" value="1"/>
</dbReference>
<evidence type="ECO:0000313" key="4">
    <source>
        <dbReference type="Proteomes" id="UP000006671"/>
    </source>
</evidence>
<reference evidence="3 4" key="1">
    <citation type="journal article" date="2010" name="Cell">
        <title>The genome of Naegleria gruberi illuminates early eukaryotic versatility.</title>
        <authorList>
            <person name="Fritz-Laylin L.K."/>
            <person name="Prochnik S.E."/>
            <person name="Ginger M.L."/>
            <person name="Dacks J.B."/>
            <person name="Carpenter M.L."/>
            <person name="Field M.C."/>
            <person name="Kuo A."/>
            <person name="Paredez A."/>
            <person name="Chapman J."/>
            <person name="Pham J."/>
            <person name="Shu S."/>
            <person name="Neupane R."/>
            <person name="Cipriano M."/>
            <person name="Mancuso J."/>
            <person name="Tu H."/>
            <person name="Salamov A."/>
            <person name="Lindquist E."/>
            <person name="Shapiro H."/>
            <person name="Lucas S."/>
            <person name="Grigoriev I.V."/>
            <person name="Cande W.Z."/>
            <person name="Fulton C."/>
            <person name="Rokhsar D.S."/>
            <person name="Dawson S.C."/>
        </authorList>
    </citation>
    <scope>NUCLEOTIDE SEQUENCE [LARGE SCALE GENOMIC DNA]</scope>
    <source>
        <strain evidence="3 4">NEG-M</strain>
    </source>
</reference>
<accession>D2VA39</accession>
<organism evidence="4">
    <name type="scientific">Naegleria gruberi</name>
    <name type="common">Amoeba</name>
    <dbReference type="NCBI Taxonomy" id="5762"/>
    <lineage>
        <taxon>Eukaryota</taxon>
        <taxon>Discoba</taxon>
        <taxon>Heterolobosea</taxon>
        <taxon>Tetramitia</taxon>
        <taxon>Eutetramitia</taxon>
        <taxon>Vahlkampfiidae</taxon>
        <taxon>Naegleria</taxon>
    </lineage>
</organism>
<dbReference type="OMA" id="HNEDADK"/>
<dbReference type="Proteomes" id="UP000006671">
    <property type="component" value="Unassembled WGS sequence"/>
</dbReference>
<gene>
    <name evidence="3" type="ORF">NAEGRDRAFT_65728</name>
</gene>
<dbReference type="GeneID" id="8859359"/>
<dbReference type="InterPro" id="IPR047801">
    <property type="entry name" value="Peptidase_C45"/>
</dbReference>
<dbReference type="InterPro" id="IPR047794">
    <property type="entry name" value="C45_proenzyme-like"/>
</dbReference>
<keyword evidence="4" id="KW-1185">Reference proteome</keyword>
<dbReference type="OrthoDB" id="189997at2759"/>
<name>D2VA39_NAEGR</name>
<proteinExistence type="predicted"/>
<dbReference type="EMBL" id="GG738859">
    <property type="protein sequence ID" value="EFC46242.1"/>
    <property type="molecule type" value="Genomic_DNA"/>
</dbReference>
<dbReference type="InterPro" id="IPR005079">
    <property type="entry name" value="Peptidase_C45_hydrolase"/>
</dbReference>
<dbReference type="Gene3D" id="3.60.60.10">
    <property type="entry name" value="Penicillin V Acylase, Chain A"/>
    <property type="match status" value="1"/>
</dbReference>
<evidence type="ECO:0000259" key="2">
    <source>
        <dbReference type="Pfam" id="PF03417"/>
    </source>
</evidence>
<dbReference type="KEGG" id="ngr:NAEGRDRAFT_65728"/>
<sequence>MSTAQSCNFSYKIPYFETPSEGSTHFNVGLCIGKQFKDQINEYLTRSDLPFQSIYLPYVLSKKDDQDESRRIEKEAQSTSSEGDHYALLRPWIQLVDEHFPKYVQEIRGLAAGSEQPFEWLFMLNMLNELRGKILHDERLKDKKTTKVGGCSEVFVCCKTSEMERALMAHNEDADKSMGEYSYIVKSNYLEENGSVVRSMVAYHYPGTIGGNTFGWNEYLVFGTNGKSPKKTLTESCGIPRCFINRYVYESKSIEEVHTRLEEYALLSSSGFSTNVSTRFIVKDDVNDFYQMANIELAPSLDGKEKQVSKYSIPIKRNNSDQPHYVHRRKSQAPGTDMQEQCVIPI</sequence>
<dbReference type="PANTHER" id="PTHR34180:SF1">
    <property type="entry name" value="BETA-ALANYL-DOPAMINE_CARCININE HYDROLASE"/>
    <property type="match status" value="1"/>
</dbReference>
<feature type="region of interest" description="Disordered" evidence="1">
    <location>
        <begin position="317"/>
        <end position="339"/>
    </location>
</feature>
<protein>
    <submittedName>
        <fullName evidence="3">Predicted protein</fullName>
    </submittedName>
</protein>
<dbReference type="STRING" id="5762.D2VA39"/>